<dbReference type="STRING" id="1447875.A0A2B7XZW4"/>
<evidence type="ECO:0008006" key="4">
    <source>
        <dbReference type="Google" id="ProtNLM"/>
    </source>
</evidence>
<feature type="region of interest" description="Disordered" evidence="1">
    <location>
        <begin position="1"/>
        <end position="39"/>
    </location>
</feature>
<evidence type="ECO:0000313" key="2">
    <source>
        <dbReference type="EMBL" id="PGH14485.1"/>
    </source>
</evidence>
<keyword evidence="3" id="KW-1185">Reference proteome</keyword>
<organism evidence="2 3">
    <name type="scientific">Helicocarpus griseus UAMH5409</name>
    <dbReference type="NCBI Taxonomy" id="1447875"/>
    <lineage>
        <taxon>Eukaryota</taxon>
        <taxon>Fungi</taxon>
        <taxon>Dikarya</taxon>
        <taxon>Ascomycota</taxon>
        <taxon>Pezizomycotina</taxon>
        <taxon>Eurotiomycetes</taxon>
        <taxon>Eurotiomycetidae</taxon>
        <taxon>Onygenales</taxon>
        <taxon>Ajellomycetaceae</taxon>
        <taxon>Helicocarpus</taxon>
    </lineage>
</organism>
<dbReference type="Proteomes" id="UP000223968">
    <property type="component" value="Unassembled WGS sequence"/>
</dbReference>
<dbReference type="SUPFAM" id="SSF53335">
    <property type="entry name" value="S-adenosyl-L-methionine-dependent methyltransferases"/>
    <property type="match status" value="1"/>
</dbReference>
<dbReference type="GO" id="GO:0008168">
    <property type="term" value="F:methyltransferase activity"/>
    <property type="evidence" value="ECO:0007669"/>
    <property type="project" value="TreeGrafter"/>
</dbReference>
<comment type="caution">
    <text evidence="2">The sequence shown here is derived from an EMBL/GenBank/DDBJ whole genome shotgun (WGS) entry which is preliminary data.</text>
</comment>
<proteinExistence type="predicted"/>
<dbReference type="InterPro" id="IPR029063">
    <property type="entry name" value="SAM-dependent_MTases_sf"/>
</dbReference>
<accession>A0A2B7XZW4</accession>
<dbReference type="EMBL" id="PDNB01000034">
    <property type="protein sequence ID" value="PGH14485.1"/>
    <property type="molecule type" value="Genomic_DNA"/>
</dbReference>
<dbReference type="Pfam" id="PF13489">
    <property type="entry name" value="Methyltransf_23"/>
    <property type="match status" value="1"/>
</dbReference>
<dbReference type="PANTHER" id="PTHR43591:SF10">
    <property type="entry name" value="ABC TRANSMEMBRANE TYPE-1 DOMAIN-CONTAINING PROTEIN-RELATED"/>
    <property type="match status" value="1"/>
</dbReference>
<dbReference type="CDD" id="cd02440">
    <property type="entry name" value="AdoMet_MTases"/>
    <property type="match status" value="1"/>
</dbReference>
<protein>
    <recommendedName>
        <fullName evidence="4">Methyltransferase domain-containing protein</fullName>
    </recommendedName>
</protein>
<name>A0A2B7XZW4_9EURO</name>
<evidence type="ECO:0000313" key="3">
    <source>
        <dbReference type="Proteomes" id="UP000223968"/>
    </source>
</evidence>
<gene>
    <name evidence="2" type="ORF">AJ79_02978</name>
</gene>
<dbReference type="OrthoDB" id="2013972at2759"/>
<sequence>MPSQAPGSPEQPPAQGYSVADVTDPSQGNIEVDNERDGELDSAFGDSTSTTASLTSTVLNFHFENGRRYHSYKEGKYPLPNDEKEQDRLDIMHRMYSLVIGDRLYLAPIGSNPQRILDLGTGTGLWAIEMADAFPSALVIGNDLSPIQPSFVPPNVRFEIDDIEEDFAHSEPFDYIHARYLAGSIKDWPALIRQTFRALKPGGWAEYFDCDFALHSDDDSLKKNSALATNIREIIEASESLGRTACPGPGLKGWFKEAGFVNITERKFIVPFTPWPKDRKLKEIGAWNNLQSLEGVEGWSMALLTRDGRMSPEEVQRHLVEVRKDMANPAIHAYYHLYVVFGQRPQKN</sequence>
<reference evidence="2 3" key="1">
    <citation type="submission" date="2017-10" db="EMBL/GenBank/DDBJ databases">
        <title>Comparative genomics in systemic dimorphic fungi from Ajellomycetaceae.</title>
        <authorList>
            <person name="Munoz J.F."/>
            <person name="Mcewen J.G."/>
            <person name="Clay O.K."/>
            <person name="Cuomo C.A."/>
        </authorList>
    </citation>
    <scope>NUCLEOTIDE SEQUENCE [LARGE SCALE GENOMIC DNA]</scope>
    <source>
        <strain evidence="2 3">UAMH5409</strain>
    </source>
</reference>
<dbReference type="Gene3D" id="3.40.50.150">
    <property type="entry name" value="Vaccinia Virus protein VP39"/>
    <property type="match status" value="1"/>
</dbReference>
<evidence type="ECO:0000256" key="1">
    <source>
        <dbReference type="SAM" id="MobiDB-lite"/>
    </source>
</evidence>
<dbReference type="AlphaFoldDB" id="A0A2B7XZW4"/>
<dbReference type="PANTHER" id="PTHR43591">
    <property type="entry name" value="METHYLTRANSFERASE"/>
    <property type="match status" value="1"/>
</dbReference>